<keyword evidence="9" id="KW-0408">Iron</keyword>
<evidence type="ECO:0000256" key="3">
    <source>
        <dbReference type="ARBA" id="ARBA00012720"/>
    </source>
</evidence>
<evidence type="ECO:0000256" key="8">
    <source>
        <dbReference type="ARBA" id="ARBA00022946"/>
    </source>
</evidence>
<dbReference type="EC" id="4.2.99.18" evidence="3"/>
<dbReference type="GO" id="GO:0140078">
    <property type="term" value="F:class I DNA-(apurinic or apyrimidinic site) endonuclease activity"/>
    <property type="evidence" value="ECO:0007669"/>
    <property type="project" value="UniProtKB-EC"/>
</dbReference>
<dbReference type="InterPro" id="IPR023170">
    <property type="entry name" value="HhH_base_excis_C"/>
</dbReference>
<evidence type="ECO:0000256" key="5">
    <source>
        <dbReference type="ARBA" id="ARBA00022723"/>
    </source>
</evidence>
<dbReference type="GO" id="GO:0003906">
    <property type="term" value="F:DNA-(apurinic or apyrimidinic site) endonuclease activity"/>
    <property type="evidence" value="ECO:0000318"/>
    <property type="project" value="GO_Central"/>
</dbReference>
<dbReference type="PIRSF" id="PIRSF001435">
    <property type="entry name" value="Nth"/>
    <property type="match status" value="1"/>
</dbReference>
<keyword evidence="6" id="KW-0227">DNA damage</keyword>
<feature type="non-terminal residue" evidence="16">
    <location>
        <position position="1"/>
    </location>
</feature>
<dbReference type="FunFam" id="1.10.1670.10:FF:000003">
    <property type="entry name" value="Endonuclease III homolog"/>
    <property type="match status" value="1"/>
</dbReference>
<evidence type="ECO:0000256" key="4">
    <source>
        <dbReference type="ARBA" id="ARBA00022485"/>
    </source>
</evidence>
<keyword evidence="12" id="KW-0456">Lyase</keyword>
<dbReference type="GO" id="GO:0051539">
    <property type="term" value="F:4 iron, 4 sulfur cluster binding"/>
    <property type="evidence" value="ECO:0007669"/>
    <property type="project" value="UniProtKB-KW"/>
</dbReference>
<feature type="non-terminal residue" evidence="16">
    <location>
        <position position="224"/>
    </location>
</feature>
<dbReference type="STRING" id="81824.A9UP00"/>
<proteinExistence type="inferred from homology"/>
<dbReference type="SMART" id="SM00525">
    <property type="entry name" value="FES"/>
    <property type="match status" value="1"/>
</dbReference>
<dbReference type="GO" id="GO:0046872">
    <property type="term" value="F:metal ion binding"/>
    <property type="evidence" value="ECO:0007669"/>
    <property type="project" value="UniProtKB-KW"/>
</dbReference>
<keyword evidence="8" id="KW-0809">Transit peptide</keyword>
<dbReference type="KEGG" id="mbr:MONBRDRAFT_2386"/>
<dbReference type="EMBL" id="CH991543">
    <property type="protein sequence ID" value="EDQ92333.1"/>
    <property type="molecule type" value="Genomic_DNA"/>
</dbReference>
<dbReference type="Gene3D" id="1.10.1670.10">
    <property type="entry name" value="Helix-hairpin-Helix base-excision DNA repair enzymes (C-terminal)"/>
    <property type="match status" value="1"/>
</dbReference>
<dbReference type="GO" id="GO:0006289">
    <property type="term" value="P:nucleotide-excision repair"/>
    <property type="evidence" value="ECO:0000318"/>
    <property type="project" value="GO_Central"/>
</dbReference>
<evidence type="ECO:0000256" key="2">
    <source>
        <dbReference type="ARBA" id="ARBA00008343"/>
    </source>
</evidence>
<comment type="cofactor">
    <cofactor evidence="1">
        <name>[4Fe-4S] cluster</name>
        <dbReference type="ChEBI" id="CHEBI:49883"/>
    </cofactor>
</comment>
<keyword evidence="4" id="KW-0004">4Fe-4S</keyword>
<keyword evidence="10" id="KW-0411">Iron-sulfur</keyword>
<dbReference type="Pfam" id="PF00633">
    <property type="entry name" value="HHH"/>
    <property type="match status" value="1"/>
</dbReference>
<reference evidence="16 17" key="1">
    <citation type="journal article" date="2008" name="Nature">
        <title>The genome of the choanoflagellate Monosiga brevicollis and the origin of metazoans.</title>
        <authorList>
            <consortium name="JGI Sequencing"/>
            <person name="King N."/>
            <person name="Westbrook M.J."/>
            <person name="Young S.L."/>
            <person name="Kuo A."/>
            <person name="Abedin M."/>
            <person name="Chapman J."/>
            <person name="Fairclough S."/>
            <person name="Hellsten U."/>
            <person name="Isogai Y."/>
            <person name="Letunic I."/>
            <person name="Marr M."/>
            <person name="Pincus D."/>
            <person name="Putnam N."/>
            <person name="Rokas A."/>
            <person name="Wright K.J."/>
            <person name="Zuzow R."/>
            <person name="Dirks W."/>
            <person name="Good M."/>
            <person name="Goodstein D."/>
            <person name="Lemons D."/>
            <person name="Li W."/>
            <person name="Lyons J.B."/>
            <person name="Morris A."/>
            <person name="Nichols S."/>
            <person name="Richter D.J."/>
            <person name="Salamov A."/>
            <person name="Bork P."/>
            <person name="Lim W.A."/>
            <person name="Manning G."/>
            <person name="Miller W.T."/>
            <person name="McGinnis W."/>
            <person name="Shapiro H."/>
            <person name="Tjian R."/>
            <person name="Grigoriev I.V."/>
            <person name="Rokhsar D."/>
        </authorList>
    </citation>
    <scope>NUCLEOTIDE SEQUENCE [LARGE SCALE GENOMIC DNA]</scope>
    <source>
        <strain evidence="17">MX1 / ATCC 50154</strain>
    </source>
</reference>
<protein>
    <recommendedName>
        <fullName evidence="3">DNA-(apurinic or apyrimidinic site) lyase</fullName>
        <ecNumber evidence="3">4.2.99.18</ecNumber>
    </recommendedName>
</protein>
<keyword evidence="11" id="KW-0234">DNA repair</keyword>
<evidence type="ECO:0000313" key="17">
    <source>
        <dbReference type="Proteomes" id="UP000001357"/>
    </source>
</evidence>
<evidence type="ECO:0000256" key="7">
    <source>
        <dbReference type="ARBA" id="ARBA00022801"/>
    </source>
</evidence>
<dbReference type="Gene3D" id="1.10.340.30">
    <property type="entry name" value="Hypothetical protein, domain 2"/>
    <property type="match status" value="1"/>
</dbReference>
<dbReference type="InterPro" id="IPR003265">
    <property type="entry name" value="HhH-GPD_domain"/>
</dbReference>
<gene>
    <name evidence="16" type="ORF">MONBRDRAFT_2386</name>
</gene>
<dbReference type="CDD" id="cd00056">
    <property type="entry name" value="ENDO3c"/>
    <property type="match status" value="1"/>
</dbReference>
<dbReference type="AlphaFoldDB" id="A9UP00"/>
<dbReference type="InParanoid" id="A9UP00"/>
<dbReference type="InterPro" id="IPR004036">
    <property type="entry name" value="Endonuclease-III-like_CS2"/>
</dbReference>
<dbReference type="FunCoup" id="A9UP00">
    <property type="interactions" value="736"/>
</dbReference>
<dbReference type="PANTHER" id="PTHR43286:SF1">
    <property type="entry name" value="ENDONUCLEASE III-LIKE PROTEIN 1"/>
    <property type="match status" value="1"/>
</dbReference>
<evidence type="ECO:0000256" key="10">
    <source>
        <dbReference type="ARBA" id="ARBA00023014"/>
    </source>
</evidence>
<organism evidence="16 17">
    <name type="scientific">Monosiga brevicollis</name>
    <name type="common">Choanoflagellate</name>
    <dbReference type="NCBI Taxonomy" id="81824"/>
    <lineage>
        <taxon>Eukaryota</taxon>
        <taxon>Choanoflagellata</taxon>
        <taxon>Craspedida</taxon>
        <taxon>Salpingoecidae</taxon>
        <taxon>Monosiga</taxon>
    </lineage>
</organism>
<evidence type="ECO:0000256" key="1">
    <source>
        <dbReference type="ARBA" id="ARBA00001966"/>
    </source>
</evidence>
<evidence type="ECO:0000256" key="11">
    <source>
        <dbReference type="ARBA" id="ARBA00023204"/>
    </source>
</evidence>
<dbReference type="GeneID" id="5887603"/>
<dbReference type="OMA" id="QIIWYGR"/>
<evidence type="ECO:0000256" key="9">
    <source>
        <dbReference type="ARBA" id="ARBA00023004"/>
    </source>
</evidence>
<accession>A9UP00</accession>
<evidence type="ECO:0000256" key="13">
    <source>
        <dbReference type="ARBA" id="ARBA00023295"/>
    </source>
</evidence>
<feature type="domain" description="HhH-GPD" evidence="15">
    <location>
        <begin position="51"/>
        <end position="203"/>
    </location>
</feature>
<dbReference type="InterPro" id="IPR000445">
    <property type="entry name" value="HhH_motif"/>
</dbReference>
<dbReference type="GO" id="GO:0006285">
    <property type="term" value="P:base-excision repair, AP site formation"/>
    <property type="evidence" value="ECO:0000318"/>
    <property type="project" value="GO_Central"/>
</dbReference>
<dbReference type="InterPro" id="IPR030841">
    <property type="entry name" value="NTH1"/>
</dbReference>
<comment type="catalytic activity">
    <reaction evidence="14">
        <text>2'-deoxyribonucleotide-(2'-deoxyribose 5'-phosphate)-2'-deoxyribonucleotide-DNA = a 3'-end 2'-deoxyribonucleotide-(2,3-dehydro-2,3-deoxyribose 5'-phosphate)-DNA + a 5'-end 5'-phospho-2'-deoxyribonucleoside-DNA + H(+)</text>
        <dbReference type="Rhea" id="RHEA:66592"/>
        <dbReference type="Rhea" id="RHEA-COMP:13180"/>
        <dbReference type="Rhea" id="RHEA-COMP:16897"/>
        <dbReference type="Rhea" id="RHEA-COMP:17067"/>
        <dbReference type="ChEBI" id="CHEBI:15378"/>
        <dbReference type="ChEBI" id="CHEBI:136412"/>
        <dbReference type="ChEBI" id="CHEBI:157695"/>
        <dbReference type="ChEBI" id="CHEBI:167181"/>
        <dbReference type="EC" id="4.2.99.18"/>
    </reaction>
</comment>
<dbReference type="InterPro" id="IPR003651">
    <property type="entry name" value="Endonuclease3_FeS-loop_motif"/>
</dbReference>
<dbReference type="GO" id="GO:0005634">
    <property type="term" value="C:nucleus"/>
    <property type="evidence" value="ECO:0000318"/>
    <property type="project" value="GO_Central"/>
</dbReference>
<dbReference type="GO" id="GO:0003677">
    <property type="term" value="F:DNA binding"/>
    <property type="evidence" value="ECO:0007669"/>
    <property type="project" value="InterPro"/>
</dbReference>
<keyword evidence="7" id="KW-0378">Hydrolase</keyword>
<dbReference type="RefSeq" id="XP_001742095.1">
    <property type="nucleotide sequence ID" value="XM_001742043.1"/>
</dbReference>
<dbReference type="PANTHER" id="PTHR43286">
    <property type="entry name" value="ENDONUCLEASE III-LIKE PROTEIN 1"/>
    <property type="match status" value="1"/>
</dbReference>
<evidence type="ECO:0000256" key="14">
    <source>
        <dbReference type="ARBA" id="ARBA00044632"/>
    </source>
</evidence>
<dbReference type="InterPro" id="IPR011257">
    <property type="entry name" value="DNA_glycosylase"/>
</dbReference>
<dbReference type="Pfam" id="PF00730">
    <property type="entry name" value="HhH-GPD"/>
    <property type="match status" value="1"/>
</dbReference>
<dbReference type="eggNOG" id="KOG1921">
    <property type="taxonomic scope" value="Eukaryota"/>
</dbReference>
<keyword evidence="13" id="KW-0326">Glycosidase</keyword>
<dbReference type="GO" id="GO:0000703">
    <property type="term" value="F:oxidized pyrimidine nucleobase lesion DNA N-glycosylase activity"/>
    <property type="evidence" value="ECO:0000318"/>
    <property type="project" value="GO_Central"/>
</dbReference>
<dbReference type="SUPFAM" id="SSF48150">
    <property type="entry name" value="DNA-glycosylase"/>
    <property type="match status" value="1"/>
</dbReference>
<keyword evidence="5" id="KW-0479">Metal-binding</keyword>
<dbReference type="PROSITE" id="PS01155">
    <property type="entry name" value="ENDONUCLEASE_III_2"/>
    <property type="match status" value="1"/>
</dbReference>
<dbReference type="HAMAP" id="MF_03183">
    <property type="entry name" value="Endonuclease_III_Nth"/>
    <property type="match status" value="1"/>
</dbReference>
<evidence type="ECO:0000256" key="6">
    <source>
        <dbReference type="ARBA" id="ARBA00022763"/>
    </source>
</evidence>
<comment type="similarity">
    <text evidence="2">Belongs to the Nth/MutY family.</text>
</comment>
<evidence type="ECO:0000259" key="15">
    <source>
        <dbReference type="SMART" id="SM00478"/>
    </source>
</evidence>
<evidence type="ECO:0000256" key="12">
    <source>
        <dbReference type="ARBA" id="ARBA00023239"/>
    </source>
</evidence>
<name>A9UP00_MONBE</name>
<dbReference type="SMART" id="SM00478">
    <property type="entry name" value="ENDO3c"/>
    <property type="match status" value="1"/>
</dbReference>
<dbReference type="FunFam" id="1.10.340.30:FF:000005">
    <property type="entry name" value="Endonuclease III-like protein 1"/>
    <property type="match status" value="1"/>
</dbReference>
<keyword evidence="17" id="KW-1185">Reference proteome</keyword>
<evidence type="ECO:0000313" key="16">
    <source>
        <dbReference type="EMBL" id="EDQ92333.1"/>
    </source>
</evidence>
<dbReference type="Proteomes" id="UP000001357">
    <property type="component" value="Unassembled WGS sequence"/>
</dbReference>
<sequence>EPAYWRQHIDNIRHMRRHRNAPVDSMGCETLTDPNTPPAVARFHVLVSLMLSSQTKDAMTAAATRRLQALPGGLTPKSMASMEPEAIAQVIYGVGFWRRKGEYIHKTAKILLAEHNGDVPATIAELVKLPGVGMKMAQIAMAVAHNTVTGIGIDVHCHRIANRLAWCDTAQKTPEHTRVALERWLPRELWGEINLLLVGFGQQICLPRGPKCHSCLNRDICPAA</sequence>